<sequence>MASQIQTPSPSEVTVAEIDGRLLQLKKASDPNIEVYVRAEGVLFPQLQIPNDLKSPETLHQSRRVIVQNLPPRNVLSKTAQRTKDFVDRQINYARVIISDFAGAIIDALPNCLSNSIFDADTTRHMQFLHDIKNHYPSKIFAWHPYISLFAIAHNVDDIEFLLHVNLIKSYTIAWFPEVLETTLQKDITCMAWKPIGGNILAVGCQRGICLWELTFNQKKNSGESSSFNAWMRSSDGSIILWNTSFGNGVALTTRHKVVFLSWSPVGEFLFSSFLDGRIEVYETQRWTSKTINTSSQISSRRPVQTACWTADGRALFLSFCEDQCIRCLSISPNLDDEWFPKEDMSHIPNCAGRTIEQLSIDPTGERLAVCFKDTALLVIFHAKRPTQVSRGSSLLNAQGIVRGPSWNDLSDPGGAFLARNDPKAVSINFARQFTRGALLSLV</sequence>
<dbReference type="Proteomes" id="UP000789759">
    <property type="component" value="Unassembled WGS sequence"/>
</dbReference>
<proteinExistence type="predicted"/>
<name>A0A9N9J7B6_9GLOM</name>
<dbReference type="InterPro" id="IPR045139">
    <property type="entry name" value="Aladin"/>
</dbReference>
<dbReference type="PANTHER" id="PTHR14494:SF0">
    <property type="entry name" value="ALADIN"/>
    <property type="match status" value="1"/>
</dbReference>
<dbReference type="Gene3D" id="2.130.10.10">
    <property type="entry name" value="YVTN repeat-like/Quinoprotein amine dehydrogenase"/>
    <property type="match status" value="1"/>
</dbReference>
<accession>A0A9N9J7B6</accession>
<dbReference type="PANTHER" id="PTHR14494">
    <property type="entry name" value="ALADIN/ADRACALIN/AAAS"/>
    <property type="match status" value="1"/>
</dbReference>
<dbReference type="GO" id="GO:0006913">
    <property type="term" value="P:nucleocytoplasmic transport"/>
    <property type="evidence" value="ECO:0007669"/>
    <property type="project" value="TreeGrafter"/>
</dbReference>
<dbReference type="AlphaFoldDB" id="A0A9N9J7B6"/>
<gene>
    <name evidence="1" type="ORF">CPELLU_LOCUS15726</name>
</gene>
<keyword evidence="2" id="KW-1185">Reference proteome</keyword>
<dbReference type="InterPro" id="IPR036322">
    <property type="entry name" value="WD40_repeat_dom_sf"/>
</dbReference>
<reference evidence="1" key="1">
    <citation type="submission" date="2021-06" db="EMBL/GenBank/DDBJ databases">
        <authorList>
            <person name="Kallberg Y."/>
            <person name="Tangrot J."/>
            <person name="Rosling A."/>
        </authorList>
    </citation>
    <scope>NUCLEOTIDE SEQUENCE</scope>
    <source>
        <strain evidence="1">FL966</strain>
    </source>
</reference>
<dbReference type="InterPro" id="IPR001680">
    <property type="entry name" value="WD40_rpt"/>
</dbReference>
<protein>
    <submittedName>
        <fullName evidence="1">372_t:CDS:1</fullName>
    </submittedName>
</protein>
<evidence type="ECO:0000313" key="2">
    <source>
        <dbReference type="Proteomes" id="UP000789759"/>
    </source>
</evidence>
<dbReference type="SMART" id="SM00320">
    <property type="entry name" value="WD40"/>
    <property type="match status" value="3"/>
</dbReference>
<organism evidence="1 2">
    <name type="scientific">Cetraspora pellucida</name>
    <dbReference type="NCBI Taxonomy" id="1433469"/>
    <lineage>
        <taxon>Eukaryota</taxon>
        <taxon>Fungi</taxon>
        <taxon>Fungi incertae sedis</taxon>
        <taxon>Mucoromycota</taxon>
        <taxon>Glomeromycotina</taxon>
        <taxon>Glomeromycetes</taxon>
        <taxon>Diversisporales</taxon>
        <taxon>Gigasporaceae</taxon>
        <taxon>Cetraspora</taxon>
    </lineage>
</organism>
<comment type="caution">
    <text evidence="1">The sequence shown here is derived from an EMBL/GenBank/DDBJ whole genome shotgun (WGS) entry which is preliminary data.</text>
</comment>
<dbReference type="GO" id="GO:0005643">
    <property type="term" value="C:nuclear pore"/>
    <property type="evidence" value="ECO:0007669"/>
    <property type="project" value="TreeGrafter"/>
</dbReference>
<dbReference type="SUPFAM" id="SSF50978">
    <property type="entry name" value="WD40 repeat-like"/>
    <property type="match status" value="1"/>
</dbReference>
<dbReference type="InterPro" id="IPR015943">
    <property type="entry name" value="WD40/YVTN_repeat-like_dom_sf"/>
</dbReference>
<dbReference type="OrthoDB" id="10251741at2759"/>
<feature type="non-terminal residue" evidence="1">
    <location>
        <position position="443"/>
    </location>
</feature>
<dbReference type="EMBL" id="CAJVQA010021380">
    <property type="protein sequence ID" value="CAG8768606.1"/>
    <property type="molecule type" value="Genomic_DNA"/>
</dbReference>
<evidence type="ECO:0000313" key="1">
    <source>
        <dbReference type="EMBL" id="CAG8768606.1"/>
    </source>
</evidence>